<dbReference type="EMBL" id="QWEG01000010">
    <property type="protein sequence ID" value="RHW37329.1"/>
    <property type="molecule type" value="Genomic_DNA"/>
</dbReference>
<evidence type="ECO:0000313" key="1">
    <source>
        <dbReference type="EMBL" id="RHW37329.1"/>
    </source>
</evidence>
<name>A0A417YRJ0_9BACI</name>
<keyword evidence="2" id="KW-1185">Reference proteome</keyword>
<dbReference type="Proteomes" id="UP000284416">
    <property type="component" value="Unassembled WGS sequence"/>
</dbReference>
<protein>
    <submittedName>
        <fullName evidence="1">Uncharacterized protein</fullName>
    </submittedName>
</protein>
<gene>
    <name evidence="1" type="ORF">D1B31_16325</name>
</gene>
<comment type="caution">
    <text evidence="1">The sequence shown here is derived from an EMBL/GenBank/DDBJ whole genome shotgun (WGS) entry which is preliminary data.</text>
</comment>
<dbReference type="OrthoDB" id="2938811at2"/>
<dbReference type="RefSeq" id="WP_118922314.1">
    <property type="nucleotide sequence ID" value="NZ_QWEG01000010.1"/>
</dbReference>
<organism evidence="1 2">
    <name type="scientific">Neobacillus notoginsengisoli</name>
    <dbReference type="NCBI Taxonomy" id="1578198"/>
    <lineage>
        <taxon>Bacteria</taxon>
        <taxon>Bacillati</taxon>
        <taxon>Bacillota</taxon>
        <taxon>Bacilli</taxon>
        <taxon>Bacillales</taxon>
        <taxon>Bacillaceae</taxon>
        <taxon>Neobacillus</taxon>
    </lineage>
</organism>
<sequence>MRLRILTHNSGEFETDVEEFDPVSLNEELNSPEINTVVIGNVILSRIDVKNVSVLEELIEE</sequence>
<evidence type="ECO:0000313" key="2">
    <source>
        <dbReference type="Proteomes" id="UP000284416"/>
    </source>
</evidence>
<dbReference type="AlphaFoldDB" id="A0A417YRJ0"/>
<reference evidence="1 2" key="1">
    <citation type="journal article" date="2017" name="Int. J. Syst. Evol. Microbiol.">
        <title>Bacillus notoginsengisoli sp. nov., a novel bacterium isolated from the rhizosphere of Panax notoginseng.</title>
        <authorList>
            <person name="Zhang M.Y."/>
            <person name="Cheng J."/>
            <person name="Cai Y."/>
            <person name="Zhang T.Y."/>
            <person name="Wu Y.Y."/>
            <person name="Manikprabhu D."/>
            <person name="Li W.J."/>
            <person name="Zhang Y.X."/>
        </authorList>
    </citation>
    <scope>NUCLEOTIDE SEQUENCE [LARGE SCALE GENOMIC DNA]</scope>
    <source>
        <strain evidence="1 2">JCM 30743</strain>
    </source>
</reference>
<accession>A0A417YRJ0</accession>
<proteinExistence type="predicted"/>